<dbReference type="SMART" id="SM00228">
    <property type="entry name" value="PDZ"/>
    <property type="match status" value="1"/>
</dbReference>
<dbReference type="Gene3D" id="2.40.10.10">
    <property type="entry name" value="Trypsin-like serine proteases"/>
    <property type="match status" value="2"/>
</dbReference>
<dbReference type="InterPro" id="IPR001940">
    <property type="entry name" value="Peptidase_S1C"/>
</dbReference>
<dbReference type="KEGG" id="npy:NPRO_12170"/>
<organism evidence="6 7">
    <name type="scientific">Candidatus Nitrosymbiomonas proteolyticus</name>
    <dbReference type="NCBI Taxonomy" id="2608984"/>
    <lineage>
        <taxon>Bacteria</taxon>
        <taxon>Bacillati</taxon>
        <taxon>Armatimonadota</taxon>
        <taxon>Armatimonadota incertae sedis</taxon>
        <taxon>Candidatus Nitrosymbiomonas</taxon>
    </lineage>
</organism>
<feature type="transmembrane region" description="Helical" evidence="4">
    <location>
        <begin position="25"/>
        <end position="43"/>
    </location>
</feature>
<dbReference type="SUPFAM" id="SSF50494">
    <property type="entry name" value="Trypsin-like serine proteases"/>
    <property type="match status" value="1"/>
</dbReference>
<dbReference type="SUPFAM" id="SSF50156">
    <property type="entry name" value="PDZ domain-like"/>
    <property type="match status" value="1"/>
</dbReference>
<keyword evidence="2 6" id="KW-0645">Protease</keyword>
<dbReference type="GO" id="GO:0004252">
    <property type="term" value="F:serine-type endopeptidase activity"/>
    <property type="evidence" value="ECO:0007669"/>
    <property type="project" value="InterPro"/>
</dbReference>
<gene>
    <name evidence="6" type="ORF">NPRO_12170</name>
</gene>
<dbReference type="InterPro" id="IPR009003">
    <property type="entry name" value="Peptidase_S1_PA"/>
</dbReference>
<keyword evidence="4" id="KW-0812">Transmembrane</keyword>
<keyword evidence="3" id="KW-0378">Hydrolase</keyword>
<evidence type="ECO:0000256" key="3">
    <source>
        <dbReference type="ARBA" id="ARBA00022801"/>
    </source>
</evidence>
<comment type="similarity">
    <text evidence="1">Belongs to the peptidase S1C family.</text>
</comment>
<dbReference type="Pfam" id="PF13365">
    <property type="entry name" value="Trypsin_2"/>
    <property type="match status" value="1"/>
</dbReference>
<sequence>MFKKVIRRATDLGIVENVSKSRPSWLLMAGLALAVFVGVLAALRTSHWLDRNGTEELMPLLRLEDGMEVQENGSVAAPADFRAAVEKVLPAVVSVDRLSRMYDFFDDEVRIAPSGSGSGVVISSDGYIVTNNHVVRGGDTIAVRFKDGRTLVAEIVGADPRSDLALLKVEAKDLTAARVGDSSKLRIGEWAIAFGNPLGYSHTVSVGVISSLNRTMETPGGVLVDAIQTDAAINQGNSGGPLTNAQGEVIGINSVIVSNSGGSIGLGFSIPSNRVARVVNDLRKHGRVRYGYFGAETYSDSAVLQNDRNRAVLKGELGVDPPREGLLVRSVYRDSPAQSAGIQRWDVIQQLNGKPVRSTMDLYLVLLDLRAGDVLKVRLWSKGAAKTLDVRLVEAL</sequence>
<dbReference type="PROSITE" id="PS50106">
    <property type="entry name" value="PDZ"/>
    <property type="match status" value="1"/>
</dbReference>
<dbReference type="Proteomes" id="UP000662873">
    <property type="component" value="Chromosome"/>
</dbReference>
<reference evidence="6" key="1">
    <citation type="journal article" name="DNA Res.">
        <title>The physiological potential of anammox bacteria as revealed by their core genome structure.</title>
        <authorList>
            <person name="Okubo T."/>
            <person name="Toyoda A."/>
            <person name="Fukuhara K."/>
            <person name="Uchiyama I."/>
            <person name="Harigaya Y."/>
            <person name="Kuroiwa M."/>
            <person name="Suzuki T."/>
            <person name="Murakami Y."/>
            <person name="Suwa Y."/>
            <person name="Takami H."/>
        </authorList>
    </citation>
    <scope>NUCLEOTIDE SEQUENCE</scope>
    <source>
        <strain evidence="6">317325-2</strain>
    </source>
</reference>
<evidence type="ECO:0000313" key="7">
    <source>
        <dbReference type="Proteomes" id="UP000662873"/>
    </source>
</evidence>
<keyword evidence="4" id="KW-0472">Membrane</keyword>
<evidence type="ECO:0000313" key="6">
    <source>
        <dbReference type="EMBL" id="BBO23622.1"/>
    </source>
</evidence>
<dbReference type="InterPro" id="IPR036034">
    <property type="entry name" value="PDZ_sf"/>
</dbReference>
<dbReference type="AlphaFoldDB" id="A0A809RUY6"/>
<dbReference type="Gene3D" id="2.30.42.10">
    <property type="match status" value="1"/>
</dbReference>
<dbReference type="PANTHER" id="PTHR43343">
    <property type="entry name" value="PEPTIDASE S12"/>
    <property type="match status" value="1"/>
</dbReference>
<dbReference type="CDD" id="cd06779">
    <property type="entry name" value="cpPDZ_Deg_HtrA-like"/>
    <property type="match status" value="1"/>
</dbReference>
<keyword evidence="4" id="KW-1133">Transmembrane helix</keyword>
<dbReference type="InterPro" id="IPR001478">
    <property type="entry name" value="PDZ"/>
</dbReference>
<name>A0A809RUY6_9BACT</name>
<dbReference type="InterPro" id="IPR043504">
    <property type="entry name" value="Peptidase_S1_PA_chymotrypsin"/>
</dbReference>
<accession>A0A809RUY6</accession>
<dbReference type="PANTHER" id="PTHR43343:SF3">
    <property type="entry name" value="PROTEASE DO-LIKE 8, CHLOROPLASTIC"/>
    <property type="match status" value="1"/>
</dbReference>
<proteinExistence type="inferred from homology"/>
<feature type="domain" description="PDZ" evidence="5">
    <location>
        <begin position="314"/>
        <end position="358"/>
    </location>
</feature>
<evidence type="ECO:0000256" key="4">
    <source>
        <dbReference type="SAM" id="Phobius"/>
    </source>
</evidence>
<evidence type="ECO:0000256" key="1">
    <source>
        <dbReference type="ARBA" id="ARBA00010541"/>
    </source>
</evidence>
<evidence type="ECO:0000259" key="5">
    <source>
        <dbReference type="PROSITE" id="PS50106"/>
    </source>
</evidence>
<dbReference type="PRINTS" id="PR00834">
    <property type="entry name" value="PROTEASES2C"/>
</dbReference>
<dbReference type="GO" id="GO:0006508">
    <property type="term" value="P:proteolysis"/>
    <property type="evidence" value="ECO:0007669"/>
    <property type="project" value="UniProtKB-KW"/>
</dbReference>
<dbReference type="Pfam" id="PF13180">
    <property type="entry name" value="PDZ_2"/>
    <property type="match status" value="1"/>
</dbReference>
<protein>
    <submittedName>
        <fullName evidence="6">Periplasmic serine protease</fullName>
    </submittedName>
</protein>
<dbReference type="EMBL" id="AP021858">
    <property type="protein sequence ID" value="BBO23622.1"/>
    <property type="molecule type" value="Genomic_DNA"/>
</dbReference>
<dbReference type="InterPro" id="IPR051201">
    <property type="entry name" value="Chloro_Bact_Ser_Proteases"/>
</dbReference>
<evidence type="ECO:0000256" key="2">
    <source>
        <dbReference type="ARBA" id="ARBA00022670"/>
    </source>
</evidence>